<evidence type="ECO:0000256" key="3">
    <source>
        <dbReference type="ARBA" id="ARBA00023027"/>
    </source>
</evidence>
<protein>
    <submittedName>
        <fullName evidence="6">NAD(P)-dependent oxidoreductase</fullName>
    </submittedName>
</protein>
<evidence type="ECO:0000259" key="5">
    <source>
        <dbReference type="Pfam" id="PF01370"/>
    </source>
</evidence>
<gene>
    <name evidence="6" type="ORF">DWW02_29140</name>
</gene>
<evidence type="ECO:0000256" key="2">
    <source>
        <dbReference type="ARBA" id="ARBA00022793"/>
    </source>
</evidence>
<comment type="caution">
    <text evidence="6">The sequence shown here is derived from an EMBL/GenBank/DDBJ whole genome shotgun (WGS) entry which is preliminary data.</text>
</comment>
<dbReference type="EMBL" id="QRZM01000029">
    <property type="protein sequence ID" value="RGV68396.1"/>
    <property type="molecule type" value="Genomic_DNA"/>
</dbReference>
<dbReference type="InterPro" id="IPR001509">
    <property type="entry name" value="Epimerase_deHydtase"/>
</dbReference>
<dbReference type="Gene3D" id="3.40.50.720">
    <property type="entry name" value="NAD(P)-binding Rossmann-like Domain"/>
    <property type="match status" value="1"/>
</dbReference>
<dbReference type="Pfam" id="PF01370">
    <property type="entry name" value="Epimerase"/>
    <property type="match status" value="1"/>
</dbReference>
<reference evidence="6 7" key="1">
    <citation type="submission" date="2018-08" db="EMBL/GenBank/DDBJ databases">
        <title>A genome reference for cultivated species of the human gut microbiota.</title>
        <authorList>
            <person name="Zou Y."/>
            <person name="Xue W."/>
            <person name="Luo G."/>
        </authorList>
    </citation>
    <scope>NUCLEOTIDE SEQUENCE [LARGE SCALE GENOMIC DNA]</scope>
    <source>
        <strain evidence="6 7">AF14-18</strain>
    </source>
</reference>
<evidence type="ECO:0000256" key="4">
    <source>
        <dbReference type="ARBA" id="ARBA00023239"/>
    </source>
</evidence>
<dbReference type="InterPro" id="IPR036291">
    <property type="entry name" value="NAD(P)-bd_dom_sf"/>
</dbReference>
<evidence type="ECO:0000313" key="7">
    <source>
        <dbReference type="Proteomes" id="UP000284543"/>
    </source>
</evidence>
<organism evidence="6 7">
    <name type="scientific">Enterocloster bolteae</name>
    <dbReference type="NCBI Taxonomy" id="208479"/>
    <lineage>
        <taxon>Bacteria</taxon>
        <taxon>Bacillati</taxon>
        <taxon>Bacillota</taxon>
        <taxon>Clostridia</taxon>
        <taxon>Lachnospirales</taxon>
        <taxon>Lachnospiraceae</taxon>
        <taxon>Enterocloster</taxon>
    </lineage>
</organism>
<dbReference type="GO" id="GO:0042732">
    <property type="term" value="P:D-xylose metabolic process"/>
    <property type="evidence" value="ECO:0007669"/>
    <property type="project" value="InterPro"/>
</dbReference>
<feature type="domain" description="NAD-dependent epimerase/dehydratase" evidence="5">
    <location>
        <begin position="29"/>
        <end position="268"/>
    </location>
</feature>
<dbReference type="Proteomes" id="UP000284543">
    <property type="component" value="Unassembled WGS sequence"/>
</dbReference>
<keyword evidence="3" id="KW-0520">NAD</keyword>
<name>A0A412YT87_9FIRM</name>
<accession>A0A412YT87</accession>
<dbReference type="GO" id="GO:0070403">
    <property type="term" value="F:NAD+ binding"/>
    <property type="evidence" value="ECO:0007669"/>
    <property type="project" value="InterPro"/>
</dbReference>
<comment type="cofactor">
    <cofactor evidence="1">
        <name>NAD(+)</name>
        <dbReference type="ChEBI" id="CHEBI:57540"/>
    </cofactor>
</comment>
<dbReference type="SUPFAM" id="SSF51735">
    <property type="entry name" value="NAD(P)-binding Rossmann-fold domains"/>
    <property type="match status" value="1"/>
</dbReference>
<keyword evidence="4" id="KW-0456">Lyase</keyword>
<evidence type="ECO:0000256" key="1">
    <source>
        <dbReference type="ARBA" id="ARBA00001911"/>
    </source>
</evidence>
<keyword evidence="2" id="KW-0210">Decarboxylase</keyword>
<dbReference type="GO" id="GO:0005737">
    <property type="term" value="C:cytoplasm"/>
    <property type="evidence" value="ECO:0007669"/>
    <property type="project" value="TreeGrafter"/>
</dbReference>
<sequence>MRCTDVEYRELTKYIKDNDFDKFLCNKTMLITGSKGLVGTSLVKWILLQNEIKDTNTRIIGSTRNPLETPDYITEGDNIMYCQYGTELNLKERIDYIIHAASPTGNQYHMRHPVETFRTNVDGIEKMLDLAKLNEGAGMIYLSSEEVYGVPADNFPVMTEEMVGAIDSLNLRNCYPLGKKASEFLCHASAVEYGLNVKIIRPTVIHGLFQRYDEPRVVNELLRCILEDKDFVMKSDGMTKKCMMYSLDAVTAIFTVLFKGKAGEAYNASNSDNFITVKELATHLFEVFNPKIKIIFAQNEVKTSDGFLPHRTLVQDCCKLRALGWEAKKGLDEIYAIDIDRFKNAGRTKSTNSRNKPLFGG</sequence>
<dbReference type="GO" id="GO:0048040">
    <property type="term" value="F:UDP-glucuronate decarboxylase activity"/>
    <property type="evidence" value="ECO:0007669"/>
    <property type="project" value="TreeGrafter"/>
</dbReference>
<evidence type="ECO:0000313" key="6">
    <source>
        <dbReference type="EMBL" id="RGV68396.1"/>
    </source>
</evidence>
<dbReference type="RefSeq" id="WP_118019773.1">
    <property type="nucleotide sequence ID" value="NZ_JAQEBA010000027.1"/>
</dbReference>
<dbReference type="AlphaFoldDB" id="A0A412YT87"/>
<dbReference type="PANTHER" id="PTHR43078:SF6">
    <property type="entry name" value="UDP-GLUCURONIC ACID DECARBOXYLASE 1"/>
    <property type="match status" value="1"/>
</dbReference>
<proteinExistence type="predicted"/>
<dbReference type="InterPro" id="IPR044516">
    <property type="entry name" value="UXS-like"/>
</dbReference>
<dbReference type="PANTHER" id="PTHR43078">
    <property type="entry name" value="UDP-GLUCURONIC ACID DECARBOXYLASE-RELATED"/>
    <property type="match status" value="1"/>
</dbReference>